<dbReference type="InterPro" id="IPR001387">
    <property type="entry name" value="Cro/C1-type_HTH"/>
</dbReference>
<dbReference type="CDD" id="cd00093">
    <property type="entry name" value="HTH_XRE"/>
    <property type="match status" value="1"/>
</dbReference>
<accession>A0A1I3WXU8</accession>
<dbReference type="InterPro" id="IPR010982">
    <property type="entry name" value="Lambda_DNA-bd_dom_sf"/>
</dbReference>
<evidence type="ECO:0000259" key="1">
    <source>
        <dbReference type="PROSITE" id="PS50943"/>
    </source>
</evidence>
<keyword evidence="3" id="KW-1185">Reference proteome</keyword>
<reference evidence="3" key="1">
    <citation type="submission" date="2016-10" db="EMBL/GenBank/DDBJ databases">
        <authorList>
            <person name="Varghese N."/>
            <person name="Submissions S."/>
        </authorList>
    </citation>
    <scope>NUCLEOTIDE SEQUENCE [LARGE SCALE GENOMIC DNA]</scope>
    <source>
        <strain evidence="3">CGMCC 1.3704</strain>
    </source>
</reference>
<dbReference type="Proteomes" id="UP000183557">
    <property type="component" value="Unassembled WGS sequence"/>
</dbReference>
<evidence type="ECO:0000313" key="2">
    <source>
        <dbReference type="EMBL" id="SFK12285.1"/>
    </source>
</evidence>
<gene>
    <name evidence="2" type="ORF">SAMN04487936_107204</name>
</gene>
<dbReference type="EMBL" id="FOSB01000007">
    <property type="protein sequence ID" value="SFK12285.1"/>
    <property type="molecule type" value="Genomic_DNA"/>
</dbReference>
<dbReference type="Gene3D" id="1.10.260.40">
    <property type="entry name" value="lambda repressor-like DNA-binding domains"/>
    <property type="match status" value="1"/>
</dbReference>
<evidence type="ECO:0000313" key="3">
    <source>
        <dbReference type="Proteomes" id="UP000183557"/>
    </source>
</evidence>
<proteinExistence type="predicted"/>
<dbReference type="PROSITE" id="PS50943">
    <property type="entry name" value="HTH_CROC1"/>
    <property type="match status" value="1"/>
</dbReference>
<dbReference type="SUPFAM" id="SSF47413">
    <property type="entry name" value="lambda repressor-like DNA-binding domains"/>
    <property type="match status" value="1"/>
</dbReference>
<organism evidence="2 3">
    <name type="scientific">Halobacillus dabanensis</name>
    <dbReference type="NCBI Taxonomy" id="240302"/>
    <lineage>
        <taxon>Bacteria</taxon>
        <taxon>Bacillati</taxon>
        <taxon>Bacillota</taxon>
        <taxon>Bacilli</taxon>
        <taxon>Bacillales</taxon>
        <taxon>Bacillaceae</taxon>
        <taxon>Halobacillus</taxon>
    </lineage>
</organism>
<protein>
    <recommendedName>
        <fullName evidence="1">HTH cro/C1-type domain-containing protein</fullName>
    </recommendedName>
</protein>
<feature type="domain" description="HTH cro/C1-type" evidence="1">
    <location>
        <begin position="6"/>
        <end position="61"/>
    </location>
</feature>
<dbReference type="AlphaFoldDB" id="A0A1I3WXU8"/>
<dbReference type="GO" id="GO:0003677">
    <property type="term" value="F:DNA binding"/>
    <property type="evidence" value="ECO:0007669"/>
    <property type="project" value="InterPro"/>
</dbReference>
<sequence length="72" mass="8362">MDSKLFKTLRQLNQLTQLQAADRLKVSRALLALVETDKTPISRALERKVNEEFGLEQIEHVKKTMDLLNRNL</sequence>
<name>A0A1I3WXU8_HALDA</name>